<reference evidence="2 3" key="1">
    <citation type="journal article" date="2013" name="BMC Genomics">
        <title>Genomics-driven discovery of the pneumocandin biosynthetic gene cluster in the fungus Glarea lozoyensis.</title>
        <authorList>
            <person name="Chen L."/>
            <person name="Yue Q."/>
            <person name="Zhang X."/>
            <person name="Xiang M."/>
            <person name="Wang C."/>
            <person name="Li S."/>
            <person name="Che Y."/>
            <person name="Ortiz-Lopez F.J."/>
            <person name="Bills G.F."/>
            <person name="Liu X."/>
            <person name="An Z."/>
        </authorList>
    </citation>
    <scope>NUCLEOTIDE SEQUENCE [LARGE SCALE GENOMIC DNA]</scope>
    <source>
        <strain evidence="3">ATCC 20868 / MF5171</strain>
    </source>
</reference>
<dbReference type="OrthoDB" id="3474306at2759"/>
<dbReference type="GeneID" id="19460409"/>
<organism evidence="2 3">
    <name type="scientific">Glarea lozoyensis (strain ATCC 20868 / MF5171)</name>
    <dbReference type="NCBI Taxonomy" id="1116229"/>
    <lineage>
        <taxon>Eukaryota</taxon>
        <taxon>Fungi</taxon>
        <taxon>Dikarya</taxon>
        <taxon>Ascomycota</taxon>
        <taxon>Pezizomycotina</taxon>
        <taxon>Leotiomycetes</taxon>
        <taxon>Helotiales</taxon>
        <taxon>Helotiaceae</taxon>
        <taxon>Glarea</taxon>
    </lineage>
</organism>
<dbReference type="RefSeq" id="XP_008086758.1">
    <property type="nucleotide sequence ID" value="XM_008088567.1"/>
</dbReference>
<feature type="domain" description="Heterokaryon incompatibility" evidence="1">
    <location>
        <begin position="217"/>
        <end position="366"/>
    </location>
</feature>
<dbReference type="HOGENOM" id="CLU_670825_0_0_1"/>
<evidence type="ECO:0000259" key="1">
    <source>
        <dbReference type="Pfam" id="PF06985"/>
    </source>
</evidence>
<name>S3CJN3_GLAL2</name>
<evidence type="ECO:0000313" key="3">
    <source>
        <dbReference type="Proteomes" id="UP000016922"/>
    </source>
</evidence>
<evidence type="ECO:0000313" key="2">
    <source>
        <dbReference type="EMBL" id="EPE25439.1"/>
    </source>
</evidence>
<dbReference type="Pfam" id="PF06985">
    <property type="entry name" value="HET"/>
    <property type="match status" value="1"/>
</dbReference>
<gene>
    <name evidence="2" type="ORF">GLAREA_01351</name>
</gene>
<dbReference type="eggNOG" id="ENOG502QWMA">
    <property type="taxonomic scope" value="Eukaryota"/>
</dbReference>
<protein>
    <recommendedName>
        <fullName evidence="1">Heterokaryon incompatibility domain-containing protein</fullName>
    </recommendedName>
</protein>
<dbReference type="InterPro" id="IPR010730">
    <property type="entry name" value="HET"/>
</dbReference>
<keyword evidence="3" id="KW-1185">Reference proteome</keyword>
<dbReference type="EMBL" id="KE145371">
    <property type="protein sequence ID" value="EPE25439.1"/>
    <property type="molecule type" value="Genomic_DNA"/>
</dbReference>
<dbReference type="AlphaFoldDB" id="S3CJN3"/>
<dbReference type="STRING" id="1116229.S3CJN3"/>
<dbReference type="PANTHER" id="PTHR33112:SF8">
    <property type="entry name" value="HETEROKARYON INCOMPATIBILITY DOMAIN-CONTAINING PROTEIN"/>
    <property type="match status" value="1"/>
</dbReference>
<accession>S3CJN3</accession>
<dbReference type="OMA" id="HDESEWK"/>
<proteinExistence type="predicted"/>
<dbReference type="KEGG" id="glz:GLAREA_01351"/>
<dbReference type="PANTHER" id="PTHR33112">
    <property type="entry name" value="DOMAIN PROTEIN, PUTATIVE-RELATED"/>
    <property type="match status" value="1"/>
</dbReference>
<sequence length="428" mass="49120">MPLCEVCQRIDIRSLVLAYHEWVRNTSNEYTTSGDEHIFTSPNTQPHHASFEELRDAAIDGCEFCRLVWGCDDFEVETLPFLCSSPQWPRRWENGPVFLVVDSKFSSKLVLYVVVDPGHLRYVPRRLEICTLKGEEMPLEDKSLLNQLVQDETPQYLGSDVCLSVGTRWLEKCLHEHFECRAKQSLQRILPKRVLDVGESSTDPRLYLSSENEIGNWVALSYVWGGDSDFKLTERSMSDFQTGLPSSSFPSTLRDAVLVTRALGLKYLWIDALCILQDSERDWEIQASLMGDIYKNAILTIAATSTSCVSSGFLNKRETGWNCTLPWRHPDFGETAKSPIVVRHPRNDESRISRSLRAKRGWTFQEHLLSTRILLYSSRQMQWQCSQLAAKEASPDRQTFEYFQELFKSLKNLITETESQTVTIAQNP</sequence>
<dbReference type="Proteomes" id="UP000016922">
    <property type="component" value="Unassembled WGS sequence"/>
</dbReference>